<keyword evidence="2 3" id="KW-0371">Homeobox</keyword>
<dbReference type="InterPro" id="IPR017970">
    <property type="entry name" value="Homeobox_CS"/>
</dbReference>
<dbReference type="AlphaFoldDB" id="A0A8S3XB76"/>
<feature type="region of interest" description="Disordered" evidence="4">
    <location>
        <begin position="242"/>
        <end position="262"/>
    </location>
</feature>
<accession>A0A8S3XB76</accession>
<evidence type="ECO:0000256" key="4">
    <source>
        <dbReference type="SAM" id="MobiDB-lite"/>
    </source>
</evidence>
<evidence type="ECO:0000256" key="2">
    <source>
        <dbReference type="PROSITE-ProRule" id="PRU00108"/>
    </source>
</evidence>
<dbReference type="EMBL" id="CAJQZP010001060">
    <property type="protein sequence ID" value="CAG5013910.1"/>
    <property type="molecule type" value="Genomic_DNA"/>
</dbReference>
<comment type="caution">
    <text evidence="6">The sequence shown here is derived from an EMBL/GenBank/DDBJ whole genome shotgun (WGS) entry which is preliminary data.</text>
</comment>
<reference evidence="6" key="1">
    <citation type="submission" date="2021-04" db="EMBL/GenBank/DDBJ databases">
        <authorList>
            <person name="Tunstrom K."/>
        </authorList>
    </citation>
    <scope>NUCLEOTIDE SEQUENCE</scope>
</reference>
<sequence>MEIYEQHNEVTTSYNNNSLKHNFNECKNDFYNYQNVSTIDKTMQKDVEKNYSAYLDPKTNYRLKVDETASNLTTPFSVKDILNINQTNYCERNDMWRSNDKDRRTNDFDPLYHQNQPYCPDYFSQVYHNVPMHTNMDSYWTPEMYQDTKIEEYYNYNPYYHNLYQQTHEQYQEIPNPNSHSLLDAPPKLGTIEERDAQNQVMSCLERPCINEKGLQPVVSNFLPYTRTESLEKLTNLSRKSTKAPVCNGKSDKKDKSAKRKPRILFSQTQVHALEVRFRAQKYLTAPEREQLAKSLNLSPTQVKIWFQNRRYKSKRIKSPEVSTSTDAKPSKGSTGRKLYKPESQVIKMEHYEPLKTDSEEIVCDTNGTLTSTIYFDDSLNYENESATDKYYRHLGIDENYGTSSDGTLYVPEHVPTTSRDDTNAFTEQNDIKKFYSMNYVC</sequence>
<dbReference type="OrthoDB" id="3137333at2759"/>
<dbReference type="InterPro" id="IPR001356">
    <property type="entry name" value="HD"/>
</dbReference>
<dbReference type="CDD" id="cd00086">
    <property type="entry name" value="homeodomain"/>
    <property type="match status" value="1"/>
</dbReference>
<feature type="DNA-binding region" description="Homeobox" evidence="2">
    <location>
        <begin position="259"/>
        <end position="318"/>
    </location>
</feature>
<evidence type="ECO:0000256" key="1">
    <source>
        <dbReference type="ARBA" id="ARBA00004123"/>
    </source>
</evidence>
<dbReference type="GO" id="GO:0000981">
    <property type="term" value="F:DNA-binding transcription factor activity, RNA polymerase II-specific"/>
    <property type="evidence" value="ECO:0007669"/>
    <property type="project" value="InterPro"/>
</dbReference>
<dbReference type="Pfam" id="PF00046">
    <property type="entry name" value="Homeodomain"/>
    <property type="match status" value="1"/>
</dbReference>
<dbReference type="GO" id="GO:0005634">
    <property type="term" value="C:nucleus"/>
    <property type="evidence" value="ECO:0007669"/>
    <property type="project" value="UniProtKB-SubCell"/>
</dbReference>
<evidence type="ECO:0000256" key="3">
    <source>
        <dbReference type="RuleBase" id="RU000682"/>
    </source>
</evidence>
<keyword evidence="2 3" id="KW-0539">Nucleus</keyword>
<protein>
    <submittedName>
        <fullName evidence="6">(apollo) hypothetical protein</fullName>
    </submittedName>
</protein>
<dbReference type="GO" id="GO:0000978">
    <property type="term" value="F:RNA polymerase II cis-regulatory region sequence-specific DNA binding"/>
    <property type="evidence" value="ECO:0007669"/>
    <property type="project" value="TreeGrafter"/>
</dbReference>
<dbReference type="GO" id="GO:0030154">
    <property type="term" value="P:cell differentiation"/>
    <property type="evidence" value="ECO:0007669"/>
    <property type="project" value="TreeGrafter"/>
</dbReference>
<comment type="subcellular location">
    <subcellularLocation>
        <location evidence="1 2 3">Nucleus</location>
    </subcellularLocation>
</comment>
<dbReference type="Proteomes" id="UP000691718">
    <property type="component" value="Unassembled WGS sequence"/>
</dbReference>
<dbReference type="PANTHER" id="PTHR24340">
    <property type="entry name" value="HOMEOBOX PROTEIN NKX"/>
    <property type="match status" value="1"/>
</dbReference>
<evidence type="ECO:0000259" key="5">
    <source>
        <dbReference type="PROSITE" id="PS50071"/>
    </source>
</evidence>
<dbReference type="SMART" id="SM00389">
    <property type="entry name" value="HOX"/>
    <property type="match status" value="1"/>
</dbReference>
<proteinExistence type="predicted"/>
<organism evidence="6 7">
    <name type="scientific">Parnassius apollo</name>
    <name type="common">Apollo butterfly</name>
    <name type="synonym">Papilio apollo</name>
    <dbReference type="NCBI Taxonomy" id="110799"/>
    <lineage>
        <taxon>Eukaryota</taxon>
        <taxon>Metazoa</taxon>
        <taxon>Ecdysozoa</taxon>
        <taxon>Arthropoda</taxon>
        <taxon>Hexapoda</taxon>
        <taxon>Insecta</taxon>
        <taxon>Pterygota</taxon>
        <taxon>Neoptera</taxon>
        <taxon>Endopterygota</taxon>
        <taxon>Lepidoptera</taxon>
        <taxon>Glossata</taxon>
        <taxon>Ditrysia</taxon>
        <taxon>Papilionoidea</taxon>
        <taxon>Papilionidae</taxon>
        <taxon>Parnassiinae</taxon>
        <taxon>Parnassini</taxon>
        <taxon>Parnassius</taxon>
        <taxon>Parnassius</taxon>
    </lineage>
</organism>
<keyword evidence="7" id="KW-1185">Reference proteome</keyword>
<feature type="region of interest" description="Disordered" evidence="4">
    <location>
        <begin position="317"/>
        <end position="339"/>
    </location>
</feature>
<dbReference type="PROSITE" id="PS50071">
    <property type="entry name" value="HOMEOBOX_2"/>
    <property type="match status" value="1"/>
</dbReference>
<feature type="domain" description="Homeobox" evidence="5">
    <location>
        <begin position="257"/>
        <end position="317"/>
    </location>
</feature>
<gene>
    <name evidence="6" type="ORF">PAPOLLO_LOCUS16029</name>
</gene>
<evidence type="ECO:0000313" key="6">
    <source>
        <dbReference type="EMBL" id="CAG5013910.1"/>
    </source>
</evidence>
<dbReference type="InterPro" id="IPR050394">
    <property type="entry name" value="Homeobox_NK-like"/>
</dbReference>
<keyword evidence="2 3" id="KW-0238">DNA-binding</keyword>
<name>A0A8S3XB76_PARAO</name>
<feature type="compositionally biased region" description="Polar residues" evidence="4">
    <location>
        <begin position="321"/>
        <end position="334"/>
    </location>
</feature>
<evidence type="ECO:0000313" key="7">
    <source>
        <dbReference type="Proteomes" id="UP000691718"/>
    </source>
</evidence>
<dbReference type="PROSITE" id="PS00027">
    <property type="entry name" value="HOMEOBOX_1"/>
    <property type="match status" value="1"/>
</dbReference>